<feature type="compositionally biased region" description="Polar residues" evidence="1">
    <location>
        <begin position="112"/>
        <end position="122"/>
    </location>
</feature>
<feature type="region of interest" description="Disordered" evidence="1">
    <location>
        <begin position="103"/>
        <end position="122"/>
    </location>
</feature>
<dbReference type="SUPFAM" id="SSF49879">
    <property type="entry name" value="SMAD/FHA domain"/>
    <property type="match status" value="1"/>
</dbReference>
<gene>
    <name evidence="3" type="ORF">Q4527_14155</name>
</gene>
<protein>
    <submittedName>
        <fullName evidence="3">FHA domain-containing protein</fullName>
    </submittedName>
</protein>
<dbReference type="CDD" id="cd00060">
    <property type="entry name" value="FHA"/>
    <property type="match status" value="1"/>
</dbReference>
<dbReference type="EMBL" id="JAUOQI010000010">
    <property type="protein sequence ID" value="MDO6578542.1"/>
    <property type="molecule type" value="Genomic_DNA"/>
</dbReference>
<dbReference type="Pfam" id="PF00498">
    <property type="entry name" value="FHA"/>
    <property type="match status" value="1"/>
</dbReference>
<dbReference type="PROSITE" id="PS50006">
    <property type="entry name" value="FHA_DOMAIN"/>
    <property type="match status" value="1"/>
</dbReference>
<reference evidence="3" key="1">
    <citation type="submission" date="2023-07" db="EMBL/GenBank/DDBJ databases">
        <title>Genome content predicts the carbon catabolic preferences of heterotrophic bacteria.</title>
        <authorList>
            <person name="Gralka M."/>
        </authorList>
    </citation>
    <scope>NUCLEOTIDE SEQUENCE</scope>
    <source>
        <strain evidence="3">F2M12</strain>
    </source>
</reference>
<comment type="caution">
    <text evidence="3">The sequence shown here is derived from an EMBL/GenBank/DDBJ whole genome shotgun (WGS) entry which is preliminary data.</text>
</comment>
<evidence type="ECO:0000256" key="1">
    <source>
        <dbReference type="SAM" id="MobiDB-lite"/>
    </source>
</evidence>
<evidence type="ECO:0000259" key="2">
    <source>
        <dbReference type="PROSITE" id="PS50006"/>
    </source>
</evidence>
<name>A0AAW7Z3P4_9ALTE</name>
<dbReference type="Proteomes" id="UP001170717">
    <property type="component" value="Unassembled WGS sequence"/>
</dbReference>
<sequence length="122" mass="13284">MAFVTYTVGRSSQADICVNDPSISRIHMEITITSGGRYFCADHGSSHGTFFKKNGEWKPLKQGYIDGADSLVLGTKKIKFSSIINSPAVASFSKQKDVNEDVEPMSFKPIRNSATGEIESSS</sequence>
<dbReference type="GeneID" id="83259504"/>
<feature type="domain" description="FHA" evidence="2">
    <location>
        <begin position="6"/>
        <end position="51"/>
    </location>
</feature>
<organism evidence="3 4">
    <name type="scientific">Alteromonas stellipolaris</name>
    <dbReference type="NCBI Taxonomy" id="233316"/>
    <lineage>
        <taxon>Bacteria</taxon>
        <taxon>Pseudomonadati</taxon>
        <taxon>Pseudomonadota</taxon>
        <taxon>Gammaproteobacteria</taxon>
        <taxon>Alteromonadales</taxon>
        <taxon>Alteromonadaceae</taxon>
        <taxon>Alteromonas/Salinimonas group</taxon>
        <taxon>Alteromonas</taxon>
    </lineage>
</organism>
<dbReference type="RefSeq" id="WP_062088210.1">
    <property type="nucleotide sequence ID" value="NZ_CANLMS010000011.1"/>
</dbReference>
<evidence type="ECO:0000313" key="4">
    <source>
        <dbReference type="Proteomes" id="UP001170717"/>
    </source>
</evidence>
<dbReference type="InterPro" id="IPR000253">
    <property type="entry name" value="FHA_dom"/>
</dbReference>
<evidence type="ECO:0000313" key="3">
    <source>
        <dbReference type="EMBL" id="MDO6578542.1"/>
    </source>
</evidence>
<dbReference type="Gene3D" id="2.60.200.20">
    <property type="match status" value="1"/>
</dbReference>
<accession>A0AAW7Z3P4</accession>
<proteinExistence type="predicted"/>
<dbReference type="InterPro" id="IPR008984">
    <property type="entry name" value="SMAD_FHA_dom_sf"/>
</dbReference>
<dbReference type="AlphaFoldDB" id="A0AAW7Z3P4"/>
<dbReference type="SMART" id="SM00240">
    <property type="entry name" value="FHA"/>
    <property type="match status" value="1"/>
</dbReference>